<dbReference type="Proteomes" id="UP000639973">
    <property type="component" value="Unassembled WGS sequence"/>
</dbReference>
<name>A0ABQ2GGE5_9DEIO</name>
<evidence type="ECO:0000313" key="4">
    <source>
        <dbReference type="EMBL" id="GGL94491.1"/>
    </source>
</evidence>
<dbReference type="InterPro" id="IPR044068">
    <property type="entry name" value="CB"/>
</dbReference>
<gene>
    <name evidence="4" type="ORF">GCM10010840_35640</name>
</gene>
<dbReference type="SUPFAM" id="SSF56349">
    <property type="entry name" value="DNA breaking-rejoining enzymes"/>
    <property type="match status" value="1"/>
</dbReference>
<evidence type="ECO:0000259" key="3">
    <source>
        <dbReference type="PROSITE" id="PS51900"/>
    </source>
</evidence>
<dbReference type="PROSITE" id="PS51900">
    <property type="entry name" value="CB"/>
    <property type="match status" value="1"/>
</dbReference>
<organism evidence="4 5">
    <name type="scientific">Deinococcus aerolatus</name>
    <dbReference type="NCBI Taxonomy" id="522487"/>
    <lineage>
        <taxon>Bacteria</taxon>
        <taxon>Thermotogati</taxon>
        <taxon>Deinococcota</taxon>
        <taxon>Deinococci</taxon>
        <taxon>Deinococcales</taxon>
        <taxon>Deinococcaceae</taxon>
        <taxon>Deinococcus</taxon>
    </lineage>
</organism>
<feature type="domain" description="Core-binding (CB)" evidence="3">
    <location>
        <begin position="130"/>
        <end position="238"/>
    </location>
</feature>
<evidence type="ECO:0000313" key="5">
    <source>
        <dbReference type="Proteomes" id="UP000639973"/>
    </source>
</evidence>
<dbReference type="InterPro" id="IPR011010">
    <property type="entry name" value="DNA_brk_join_enz"/>
</dbReference>
<reference evidence="5" key="1">
    <citation type="journal article" date="2019" name="Int. J. Syst. Evol. Microbiol.">
        <title>The Global Catalogue of Microorganisms (GCM) 10K type strain sequencing project: providing services to taxonomists for standard genome sequencing and annotation.</title>
        <authorList>
            <consortium name="The Broad Institute Genomics Platform"/>
            <consortium name="The Broad Institute Genome Sequencing Center for Infectious Disease"/>
            <person name="Wu L."/>
            <person name="Ma J."/>
        </authorList>
    </citation>
    <scope>NUCLEOTIDE SEQUENCE [LARGE SCALE GENOMIC DNA]</scope>
    <source>
        <strain evidence="5">JCM 15442</strain>
    </source>
</reference>
<keyword evidence="2" id="KW-0238">DNA-binding</keyword>
<accession>A0ABQ2GGE5</accession>
<dbReference type="EMBL" id="BMOL01000033">
    <property type="protein sequence ID" value="GGL94491.1"/>
    <property type="molecule type" value="Genomic_DNA"/>
</dbReference>
<keyword evidence="1" id="KW-0233">DNA recombination</keyword>
<dbReference type="Gene3D" id="1.10.443.10">
    <property type="entry name" value="Intergrase catalytic core"/>
    <property type="match status" value="1"/>
</dbReference>
<sequence>MQEGFDYWKSLPRHDGKGGLNGERSASDLANYRRALRDLCLGFAEHENLHEAPFSLLALEEQHVIEAVLKGAGERLKGGLKPHLASSLQSWIRALRRDLQPVLNLEEYRPKTWRELHETGASPLPPFLHTEWPEAAAKQFAHLQLAYGDKAYFGPGWRLFKRRKLRPRTLEGYRHGLNRLLEFCVKEEGRQDVRLIDLVDLDLLERFAHWYPQRKEKGGYSMVRQVCFSVGGVARYLEIMGELKSGYEPFSKHPEAPWIRMYQLGIEVERENHKKAVKLQAVPVLTPKQMHEVARHAKIHVPRNRRGNAYVNQTYTRRRTAMFFALAPFMPIRLENWTMMCWGQHLYKNNRGRWCVQFEPEETKNLERCKVPRRYELELPKAATEWIEWWRAQLTVYIGADFEEQCPWVLPSRGRTTGLKGPVKWKRCLNAMFYRGILSTCLEVRGHRYRPYIVRHHVATHIITGENATMRDIQQAATLLGDLPETVSRSYYKPKEQELLDQGYFSEFSDPDAED</sequence>
<dbReference type="InterPro" id="IPR013762">
    <property type="entry name" value="Integrase-like_cat_sf"/>
</dbReference>
<comment type="caution">
    <text evidence="4">The sequence shown here is derived from an EMBL/GenBank/DDBJ whole genome shotgun (WGS) entry which is preliminary data.</text>
</comment>
<protein>
    <recommendedName>
        <fullName evidence="3">Core-binding (CB) domain-containing protein</fullName>
    </recommendedName>
</protein>
<evidence type="ECO:0000256" key="2">
    <source>
        <dbReference type="PROSITE-ProRule" id="PRU01248"/>
    </source>
</evidence>
<keyword evidence="5" id="KW-1185">Reference proteome</keyword>
<proteinExistence type="predicted"/>
<evidence type="ECO:0000256" key="1">
    <source>
        <dbReference type="ARBA" id="ARBA00023172"/>
    </source>
</evidence>